<protein>
    <submittedName>
        <fullName evidence="4">Phage major capsid protein</fullName>
    </submittedName>
</protein>
<evidence type="ECO:0000313" key="5">
    <source>
        <dbReference type="Proteomes" id="UP001589833"/>
    </source>
</evidence>
<dbReference type="EMBL" id="JBHLTR010000016">
    <property type="protein sequence ID" value="MFC0559679.1"/>
    <property type="molecule type" value="Genomic_DNA"/>
</dbReference>
<evidence type="ECO:0000256" key="1">
    <source>
        <dbReference type="ARBA" id="ARBA00004328"/>
    </source>
</evidence>
<comment type="caution">
    <text evidence="4">The sequence shown here is derived from an EMBL/GenBank/DDBJ whole genome shotgun (WGS) entry which is preliminary data.</text>
</comment>
<evidence type="ECO:0000256" key="2">
    <source>
        <dbReference type="SAM" id="Coils"/>
    </source>
</evidence>
<dbReference type="Gene3D" id="3.30.2400.10">
    <property type="entry name" value="Major capsid protein gp5"/>
    <property type="match status" value="1"/>
</dbReference>
<dbReference type="InterPro" id="IPR054612">
    <property type="entry name" value="Phage_capsid-like_C"/>
</dbReference>
<organism evidence="4 5">
    <name type="scientific">Halalkalibacter alkalisediminis</name>
    <dbReference type="NCBI Taxonomy" id="935616"/>
    <lineage>
        <taxon>Bacteria</taxon>
        <taxon>Bacillati</taxon>
        <taxon>Bacillota</taxon>
        <taxon>Bacilli</taxon>
        <taxon>Bacillales</taxon>
        <taxon>Bacillaceae</taxon>
        <taxon>Halalkalibacter</taxon>
    </lineage>
</organism>
<proteinExistence type="predicted"/>
<keyword evidence="2" id="KW-0175">Coiled coil</keyword>
<reference evidence="4 5" key="1">
    <citation type="submission" date="2024-09" db="EMBL/GenBank/DDBJ databases">
        <authorList>
            <person name="Sun Q."/>
            <person name="Mori K."/>
        </authorList>
    </citation>
    <scope>NUCLEOTIDE SEQUENCE [LARGE SCALE GENOMIC DNA]</scope>
    <source>
        <strain evidence="4 5">NCAIM B.02301</strain>
    </source>
</reference>
<evidence type="ECO:0000313" key="4">
    <source>
        <dbReference type="EMBL" id="MFC0559679.1"/>
    </source>
</evidence>
<comment type="subcellular location">
    <subcellularLocation>
        <location evidence="1">Virion</location>
    </subcellularLocation>
</comment>
<dbReference type="NCBIfam" id="TIGR01554">
    <property type="entry name" value="major_cap_HK97"/>
    <property type="match status" value="1"/>
</dbReference>
<keyword evidence="5" id="KW-1185">Reference proteome</keyword>
<accession>A0ABV6NFX4</accession>
<dbReference type="Pfam" id="PF05065">
    <property type="entry name" value="Phage_capsid"/>
    <property type="match status" value="1"/>
</dbReference>
<dbReference type="Proteomes" id="UP001589833">
    <property type="component" value="Unassembled WGS sequence"/>
</dbReference>
<sequence>MPKELRELLNKINAKKAEAKELLNAKKIEEAKALTEEIKALNSELELATIIYEEAKNAVPDEPKAQKAAADMSLVFAKAVVGTATEEEVKNLMSEGAPEKGGVTVPKDVQTQIIELQRKSFDIRNYINVEPVSTMKGSRPIEANQPEAVGFASTDEGAAIQALHEPEFDELEYIIRKYAGFIPLTNELLDDTAENILAYIIKWMAKNELNTYNYQFFNGTGVKSSQGIMNVAELDGAKEAVDFTGTPHSVIKKVKSTLNVDLEDIDSDSVVIMTNASGYDFLDSLEDKQGKPYLQPDVTKASGYSFLGKEIVKVPSKFLANVDDGVDIRTPFVIGDLNLLYTMFDRKQMSVESSKIGGTAWREDKTEVKGIFRFDGRLVDTEAVKILMGKLA</sequence>
<dbReference type="SUPFAM" id="SSF56563">
    <property type="entry name" value="Major capsid protein gp5"/>
    <property type="match status" value="1"/>
</dbReference>
<gene>
    <name evidence="4" type="ORF">ACFFH4_11540</name>
</gene>
<dbReference type="RefSeq" id="WP_273845729.1">
    <property type="nucleotide sequence ID" value="NZ_JAQQWT010000014.1"/>
</dbReference>
<feature type="coiled-coil region" evidence="2">
    <location>
        <begin position="5"/>
        <end position="58"/>
    </location>
</feature>
<dbReference type="Gene3D" id="3.30.2320.10">
    <property type="entry name" value="hypothetical protein PF0899 domain"/>
    <property type="match status" value="1"/>
</dbReference>
<dbReference type="InterPro" id="IPR024455">
    <property type="entry name" value="Phage_capsid"/>
</dbReference>
<name>A0ABV6NFX4_9BACI</name>
<feature type="domain" description="Phage capsid-like C-terminal" evidence="3">
    <location>
        <begin position="101"/>
        <end position="387"/>
    </location>
</feature>
<evidence type="ECO:0000259" key="3">
    <source>
        <dbReference type="Pfam" id="PF05065"/>
    </source>
</evidence>